<dbReference type="AlphaFoldDB" id="A0A511D6J9"/>
<dbReference type="GO" id="GO:0006355">
    <property type="term" value="P:regulation of DNA-templated transcription"/>
    <property type="evidence" value="ECO:0007669"/>
    <property type="project" value="InterPro"/>
</dbReference>
<gene>
    <name evidence="1" type="ORF">PA7_42560</name>
</gene>
<evidence type="ECO:0000313" key="2">
    <source>
        <dbReference type="Proteomes" id="UP000321328"/>
    </source>
</evidence>
<dbReference type="Proteomes" id="UP000321328">
    <property type="component" value="Unassembled WGS sequence"/>
</dbReference>
<dbReference type="STRING" id="1123024.GCA_000423625_04790"/>
<comment type="caution">
    <text evidence="1">The sequence shown here is derived from an EMBL/GenBank/DDBJ whole genome shotgun (WGS) entry which is preliminary data.</text>
</comment>
<proteinExistence type="predicted"/>
<protein>
    <submittedName>
        <fullName evidence="1">Uncharacterized protein</fullName>
    </submittedName>
</protein>
<keyword evidence="2" id="KW-1185">Reference proteome</keyword>
<dbReference type="SUPFAM" id="SSF47598">
    <property type="entry name" value="Ribbon-helix-helix"/>
    <property type="match status" value="1"/>
</dbReference>
<dbReference type="InterPro" id="IPR010985">
    <property type="entry name" value="Ribbon_hlx_hlx"/>
</dbReference>
<sequence>MQAVNVSTTIRVSDATRQRVAELAAATGRRMQTIVDEAVTAYARTLFWESFEASYAQIADDPER</sequence>
<organism evidence="1 2">
    <name type="scientific">Pseudonocardia asaccharolytica DSM 44247 = NBRC 16224</name>
    <dbReference type="NCBI Taxonomy" id="1123024"/>
    <lineage>
        <taxon>Bacteria</taxon>
        <taxon>Bacillati</taxon>
        <taxon>Actinomycetota</taxon>
        <taxon>Actinomycetes</taxon>
        <taxon>Pseudonocardiales</taxon>
        <taxon>Pseudonocardiaceae</taxon>
        <taxon>Pseudonocardia</taxon>
    </lineage>
</organism>
<reference evidence="1 2" key="1">
    <citation type="submission" date="2019-07" db="EMBL/GenBank/DDBJ databases">
        <title>Whole genome shotgun sequence of Pseudonocardia asaccharolytica NBRC 16224.</title>
        <authorList>
            <person name="Hosoyama A."/>
            <person name="Uohara A."/>
            <person name="Ohji S."/>
            <person name="Ichikawa N."/>
        </authorList>
    </citation>
    <scope>NUCLEOTIDE SEQUENCE [LARGE SCALE GENOMIC DNA]</scope>
    <source>
        <strain evidence="1 2">NBRC 16224</strain>
    </source>
</reference>
<name>A0A511D6J9_9PSEU</name>
<dbReference type="EMBL" id="BJVI01000070">
    <property type="protein sequence ID" value="GEL20419.1"/>
    <property type="molecule type" value="Genomic_DNA"/>
</dbReference>
<evidence type="ECO:0000313" key="1">
    <source>
        <dbReference type="EMBL" id="GEL20419.1"/>
    </source>
</evidence>
<accession>A0A511D6J9</accession>